<feature type="transmembrane region" description="Helical" evidence="5">
    <location>
        <begin position="75"/>
        <end position="96"/>
    </location>
</feature>
<accession>A0AA36HCM1</accession>
<evidence type="ECO:0000256" key="4">
    <source>
        <dbReference type="ARBA" id="ARBA00023136"/>
    </source>
</evidence>
<comment type="caution">
    <text evidence="7">The sequence shown here is derived from an EMBL/GenBank/DDBJ whole genome shotgun (WGS) entry which is preliminary data.</text>
</comment>
<dbReference type="GO" id="GO:0015179">
    <property type="term" value="F:L-amino acid transmembrane transporter activity"/>
    <property type="evidence" value="ECO:0007669"/>
    <property type="project" value="TreeGrafter"/>
</dbReference>
<dbReference type="AlphaFoldDB" id="A0AA36HCM1"/>
<protein>
    <recommendedName>
        <fullName evidence="6">Amino acid transporter transmembrane domain-containing protein</fullName>
    </recommendedName>
</protein>
<keyword evidence="4 5" id="KW-0472">Membrane</keyword>
<dbReference type="Proteomes" id="UP001176961">
    <property type="component" value="Unassembled WGS sequence"/>
</dbReference>
<dbReference type="Pfam" id="PF01490">
    <property type="entry name" value="Aa_trans"/>
    <property type="match status" value="1"/>
</dbReference>
<evidence type="ECO:0000256" key="3">
    <source>
        <dbReference type="ARBA" id="ARBA00022989"/>
    </source>
</evidence>
<reference evidence="7" key="1">
    <citation type="submission" date="2023-07" db="EMBL/GenBank/DDBJ databases">
        <authorList>
            <consortium name="CYATHOMIX"/>
        </authorList>
    </citation>
    <scope>NUCLEOTIDE SEQUENCE</scope>
    <source>
        <strain evidence="7">N/A</strain>
    </source>
</reference>
<proteinExistence type="predicted"/>
<keyword evidence="8" id="KW-1185">Reference proteome</keyword>
<dbReference type="GO" id="GO:0005774">
    <property type="term" value="C:vacuolar membrane"/>
    <property type="evidence" value="ECO:0007669"/>
    <property type="project" value="TreeGrafter"/>
</dbReference>
<feature type="transmembrane region" description="Helical" evidence="5">
    <location>
        <begin position="47"/>
        <end position="69"/>
    </location>
</feature>
<evidence type="ECO:0000256" key="1">
    <source>
        <dbReference type="ARBA" id="ARBA00004141"/>
    </source>
</evidence>
<dbReference type="EMBL" id="CATQJL010000316">
    <property type="protein sequence ID" value="CAJ0608222.1"/>
    <property type="molecule type" value="Genomic_DNA"/>
</dbReference>
<dbReference type="PANTHER" id="PTHR22950">
    <property type="entry name" value="AMINO ACID TRANSPORTER"/>
    <property type="match status" value="1"/>
</dbReference>
<dbReference type="PANTHER" id="PTHR22950:SF349">
    <property type="entry name" value="AMINO ACID TRANSPORTER TRANSMEMBRANE DOMAIN-CONTAINING PROTEIN"/>
    <property type="match status" value="1"/>
</dbReference>
<gene>
    <name evidence="7" type="ORF">CYNAS_LOCUS20205</name>
</gene>
<dbReference type="InterPro" id="IPR013057">
    <property type="entry name" value="AA_transpt_TM"/>
</dbReference>
<organism evidence="7 8">
    <name type="scientific">Cylicocyclus nassatus</name>
    <name type="common">Nematode worm</name>
    <dbReference type="NCBI Taxonomy" id="53992"/>
    <lineage>
        <taxon>Eukaryota</taxon>
        <taxon>Metazoa</taxon>
        <taxon>Ecdysozoa</taxon>
        <taxon>Nematoda</taxon>
        <taxon>Chromadorea</taxon>
        <taxon>Rhabditida</taxon>
        <taxon>Rhabditina</taxon>
        <taxon>Rhabditomorpha</taxon>
        <taxon>Strongyloidea</taxon>
        <taxon>Strongylidae</taxon>
        <taxon>Cylicocyclus</taxon>
    </lineage>
</organism>
<evidence type="ECO:0000256" key="2">
    <source>
        <dbReference type="ARBA" id="ARBA00022692"/>
    </source>
</evidence>
<sequence length="170" mass="18965">MTFTAGVVDIDQKLPETFEVSDSSSIATDETSKKIEKVEKAKKISTTFALINIVKGMIGPGCFAVPYAFKQAGLWAAFGIDFLLGIISIISMIKLVKSAQYLCRKNKCGTLDYGQLAQEAFADWDKFAKYKYVARWFVNACLIFLQCGICSVYYIFIVEHAKEVGFIFSD</sequence>
<keyword evidence="2 5" id="KW-0812">Transmembrane</keyword>
<evidence type="ECO:0000313" key="7">
    <source>
        <dbReference type="EMBL" id="CAJ0608222.1"/>
    </source>
</evidence>
<evidence type="ECO:0000256" key="5">
    <source>
        <dbReference type="SAM" id="Phobius"/>
    </source>
</evidence>
<comment type="subcellular location">
    <subcellularLocation>
        <location evidence="1">Membrane</location>
        <topology evidence="1">Multi-pass membrane protein</topology>
    </subcellularLocation>
</comment>
<name>A0AA36HCM1_CYLNA</name>
<feature type="transmembrane region" description="Helical" evidence="5">
    <location>
        <begin position="136"/>
        <end position="156"/>
    </location>
</feature>
<feature type="domain" description="Amino acid transporter transmembrane" evidence="6">
    <location>
        <begin position="43"/>
        <end position="163"/>
    </location>
</feature>
<keyword evidence="3 5" id="KW-1133">Transmembrane helix</keyword>
<evidence type="ECO:0000259" key="6">
    <source>
        <dbReference type="Pfam" id="PF01490"/>
    </source>
</evidence>
<evidence type="ECO:0000313" key="8">
    <source>
        <dbReference type="Proteomes" id="UP001176961"/>
    </source>
</evidence>